<comment type="caution">
    <text evidence="9">The sequence shown here is derived from an EMBL/GenBank/DDBJ whole genome shotgun (WGS) entry which is preliminary data.</text>
</comment>
<evidence type="ECO:0000313" key="10">
    <source>
        <dbReference type="Proteomes" id="UP000316759"/>
    </source>
</evidence>
<dbReference type="GO" id="GO:0008017">
    <property type="term" value="F:microtubule binding"/>
    <property type="evidence" value="ECO:0007669"/>
    <property type="project" value="InterPro"/>
</dbReference>
<keyword evidence="10" id="KW-1185">Reference proteome</keyword>
<evidence type="ECO:0000256" key="3">
    <source>
        <dbReference type="ARBA" id="ARBA00022701"/>
    </source>
</evidence>
<gene>
    <name evidence="9" type="ORF">FGIG_08739</name>
</gene>
<keyword evidence="6" id="KW-0505">Motor protein</keyword>
<protein>
    <submittedName>
        <fullName evidence="9">Kinesin protein</fullName>
    </submittedName>
</protein>
<dbReference type="OrthoDB" id="3176171at2759"/>
<comment type="subcellular location">
    <subcellularLocation>
        <location evidence="1">Cytoplasm</location>
        <location evidence="1">Cytoskeleton</location>
    </subcellularLocation>
</comment>
<keyword evidence="7" id="KW-0206">Cytoskeleton</keyword>
<name>A0A504Y7C7_FASGI</name>
<reference evidence="9 10" key="1">
    <citation type="submission" date="2019-04" db="EMBL/GenBank/DDBJ databases">
        <title>Annotation for the trematode Fasciola gigantica.</title>
        <authorList>
            <person name="Choi Y.-J."/>
        </authorList>
    </citation>
    <scope>NUCLEOTIDE SEQUENCE [LARGE SCALE GENOMIC DNA]</scope>
    <source>
        <strain evidence="9">Uganda_cow_1</strain>
    </source>
</reference>
<evidence type="ECO:0000256" key="6">
    <source>
        <dbReference type="ARBA" id="ARBA00023175"/>
    </source>
</evidence>
<feature type="domain" description="Kinesin motor" evidence="8">
    <location>
        <begin position="1"/>
        <end position="56"/>
    </location>
</feature>
<dbReference type="InterPro" id="IPR036961">
    <property type="entry name" value="Kinesin_motor_dom_sf"/>
</dbReference>
<dbReference type="SUPFAM" id="SSF52540">
    <property type="entry name" value="P-loop containing nucleoside triphosphate hydrolases"/>
    <property type="match status" value="1"/>
</dbReference>
<dbReference type="STRING" id="46835.A0A504Y7C7"/>
<keyword evidence="5" id="KW-0067">ATP-binding</keyword>
<keyword evidence="4" id="KW-0547">Nucleotide-binding</keyword>
<dbReference type="InterPro" id="IPR001752">
    <property type="entry name" value="Kinesin_motor_dom"/>
</dbReference>
<dbReference type="PANTHER" id="PTHR47971:SF8">
    <property type="entry name" value="KINESIN-LIKE PROTEIN"/>
    <property type="match status" value="1"/>
</dbReference>
<evidence type="ECO:0000256" key="2">
    <source>
        <dbReference type="ARBA" id="ARBA00022490"/>
    </source>
</evidence>
<evidence type="ECO:0000256" key="7">
    <source>
        <dbReference type="ARBA" id="ARBA00023212"/>
    </source>
</evidence>
<sequence length="172" mass="18233">MAGNERGVNTSRSYRHTRMEDAEINKSLPSLKECIRALGCKGAPSPLYGSKLTRAVRVTKLEPNSLSAGNSEAHLLPSSARDGAGVREATEANGAFVDTTSDTVSHGAAATRDPSVVSATPGLCNKSWVRLSTLGNQTARNGLLEVDDLAMLRSTNDGEITNELFTFQEVVA</sequence>
<dbReference type="GO" id="GO:0003777">
    <property type="term" value="F:microtubule motor activity"/>
    <property type="evidence" value="ECO:0007669"/>
    <property type="project" value="InterPro"/>
</dbReference>
<dbReference type="GO" id="GO:0005874">
    <property type="term" value="C:microtubule"/>
    <property type="evidence" value="ECO:0007669"/>
    <property type="project" value="UniProtKB-KW"/>
</dbReference>
<dbReference type="PANTHER" id="PTHR47971">
    <property type="entry name" value="KINESIN-RELATED PROTEIN 6"/>
    <property type="match status" value="1"/>
</dbReference>
<proteinExistence type="predicted"/>
<dbReference type="GO" id="GO:0007019">
    <property type="term" value="P:microtubule depolymerization"/>
    <property type="evidence" value="ECO:0007669"/>
    <property type="project" value="TreeGrafter"/>
</dbReference>
<evidence type="ECO:0000256" key="5">
    <source>
        <dbReference type="ARBA" id="ARBA00022840"/>
    </source>
</evidence>
<dbReference type="InterPro" id="IPR027417">
    <property type="entry name" value="P-loop_NTPase"/>
</dbReference>
<dbReference type="InterPro" id="IPR027640">
    <property type="entry name" value="Kinesin-like_fam"/>
</dbReference>
<dbReference type="GO" id="GO:0005524">
    <property type="term" value="F:ATP binding"/>
    <property type="evidence" value="ECO:0007669"/>
    <property type="project" value="UniProtKB-KW"/>
</dbReference>
<accession>A0A504Y7C7</accession>
<dbReference type="Gene3D" id="3.40.850.10">
    <property type="entry name" value="Kinesin motor domain"/>
    <property type="match status" value="1"/>
</dbReference>
<keyword evidence="3" id="KW-0493">Microtubule</keyword>
<dbReference type="GO" id="GO:0007018">
    <property type="term" value="P:microtubule-based movement"/>
    <property type="evidence" value="ECO:0007669"/>
    <property type="project" value="InterPro"/>
</dbReference>
<evidence type="ECO:0000256" key="1">
    <source>
        <dbReference type="ARBA" id="ARBA00004245"/>
    </source>
</evidence>
<evidence type="ECO:0000259" key="8">
    <source>
        <dbReference type="Pfam" id="PF00225"/>
    </source>
</evidence>
<dbReference type="Pfam" id="PF00225">
    <property type="entry name" value="Kinesin"/>
    <property type="match status" value="1"/>
</dbReference>
<evidence type="ECO:0000313" key="9">
    <source>
        <dbReference type="EMBL" id="TPP56005.1"/>
    </source>
</evidence>
<dbReference type="EMBL" id="SUNJ01015115">
    <property type="protein sequence ID" value="TPP56005.1"/>
    <property type="molecule type" value="Genomic_DNA"/>
</dbReference>
<organism evidence="9 10">
    <name type="scientific">Fasciola gigantica</name>
    <name type="common">Giant liver fluke</name>
    <dbReference type="NCBI Taxonomy" id="46835"/>
    <lineage>
        <taxon>Eukaryota</taxon>
        <taxon>Metazoa</taxon>
        <taxon>Spiralia</taxon>
        <taxon>Lophotrochozoa</taxon>
        <taxon>Platyhelminthes</taxon>
        <taxon>Trematoda</taxon>
        <taxon>Digenea</taxon>
        <taxon>Plagiorchiida</taxon>
        <taxon>Echinostomata</taxon>
        <taxon>Echinostomatoidea</taxon>
        <taxon>Fasciolidae</taxon>
        <taxon>Fasciola</taxon>
    </lineage>
</organism>
<evidence type="ECO:0000256" key="4">
    <source>
        <dbReference type="ARBA" id="ARBA00022741"/>
    </source>
</evidence>
<dbReference type="Proteomes" id="UP000316759">
    <property type="component" value="Unassembled WGS sequence"/>
</dbReference>
<dbReference type="AlphaFoldDB" id="A0A504Y7C7"/>
<keyword evidence="2" id="KW-0963">Cytoplasm</keyword>